<reference evidence="14" key="1">
    <citation type="journal article" date="2019" name="Int. J. Syst. Evol. Microbiol.">
        <title>The Global Catalogue of Microorganisms (GCM) 10K type strain sequencing project: providing services to taxonomists for standard genome sequencing and annotation.</title>
        <authorList>
            <consortium name="The Broad Institute Genomics Platform"/>
            <consortium name="The Broad Institute Genome Sequencing Center for Infectious Disease"/>
            <person name="Wu L."/>
            <person name="Ma J."/>
        </authorList>
    </citation>
    <scope>NUCLEOTIDE SEQUENCE [LARGE SCALE GENOMIC DNA]</scope>
    <source>
        <strain evidence="14">JCM 15309</strain>
    </source>
</reference>
<evidence type="ECO:0000256" key="7">
    <source>
        <dbReference type="ARBA" id="ARBA00022989"/>
    </source>
</evidence>
<evidence type="ECO:0000256" key="3">
    <source>
        <dbReference type="ARBA" id="ARBA00022692"/>
    </source>
</evidence>
<feature type="domain" description="Peptidase M48" evidence="12">
    <location>
        <begin position="68"/>
        <end position="263"/>
    </location>
</feature>
<gene>
    <name evidence="13" type="ORF">GCM10009798_02630</name>
</gene>
<organism evidence="13 14">
    <name type="scientific">Nocardioides panacihumi</name>
    <dbReference type="NCBI Taxonomy" id="400774"/>
    <lineage>
        <taxon>Bacteria</taxon>
        <taxon>Bacillati</taxon>
        <taxon>Actinomycetota</taxon>
        <taxon>Actinomycetes</taxon>
        <taxon>Propionibacteriales</taxon>
        <taxon>Nocardioidaceae</taxon>
        <taxon>Nocardioides</taxon>
    </lineage>
</organism>
<proteinExistence type="inferred from homology"/>
<evidence type="ECO:0000256" key="10">
    <source>
        <dbReference type="RuleBase" id="RU003983"/>
    </source>
</evidence>
<comment type="caution">
    <text evidence="13">The sequence shown here is derived from an EMBL/GenBank/DDBJ whole genome shotgun (WGS) entry which is preliminary data.</text>
</comment>
<sequence length="337" mass="36431">MANTPARTRVTLSGISSRTWEHPADRGALVALRKLKGFDTLLKAMSGLVNERAVRLAVLGSSVRVDERQFARVHRLLVDVATVLDVPVLPEVYVANNPITNAITIGMDKPIIVINSGLVDLLDDEELAFVLAHELGHVLSGHAVYQTLLQRLLILSITLTSIPIGGLGIRVIIAGLMEWSRKAELSADRAGLLGVQDPAVALRVHMQLASGGHVGDLDPTSFLAQGAEYVGAGDLRDSVLKLLLLESRTHPFAVVRAAELRGWVDSGDYTRVLSGTYPRRADDATATVSEAAKEAAQSYTEAFKQTQDTLGRLVHDAAGWLGSAKLWWDERFGRPGE</sequence>
<dbReference type="RefSeq" id="WP_344041613.1">
    <property type="nucleotide sequence ID" value="NZ_BAAAPB010000001.1"/>
</dbReference>
<evidence type="ECO:0000256" key="8">
    <source>
        <dbReference type="ARBA" id="ARBA00023049"/>
    </source>
</evidence>
<comment type="similarity">
    <text evidence="10">Belongs to the peptidase M48 family.</text>
</comment>
<protein>
    <submittedName>
        <fullName evidence="13">M48 family metallopeptidase</fullName>
    </submittedName>
</protein>
<evidence type="ECO:0000256" key="6">
    <source>
        <dbReference type="ARBA" id="ARBA00022833"/>
    </source>
</evidence>
<dbReference type="InterPro" id="IPR050083">
    <property type="entry name" value="HtpX_protease"/>
</dbReference>
<keyword evidence="7 11" id="KW-1133">Transmembrane helix</keyword>
<dbReference type="CDD" id="cd07325">
    <property type="entry name" value="M48_Ste24p_like"/>
    <property type="match status" value="1"/>
</dbReference>
<name>A0ABP5BM48_9ACTN</name>
<evidence type="ECO:0000313" key="14">
    <source>
        <dbReference type="Proteomes" id="UP001500571"/>
    </source>
</evidence>
<dbReference type="Proteomes" id="UP001500571">
    <property type="component" value="Unassembled WGS sequence"/>
</dbReference>
<keyword evidence="1" id="KW-1003">Cell membrane</keyword>
<dbReference type="InterPro" id="IPR001915">
    <property type="entry name" value="Peptidase_M48"/>
</dbReference>
<keyword evidence="6 10" id="KW-0862">Zinc</keyword>
<keyword evidence="14" id="KW-1185">Reference proteome</keyword>
<keyword evidence="4" id="KW-0479">Metal-binding</keyword>
<keyword evidence="2 10" id="KW-0645">Protease</keyword>
<keyword evidence="8 10" id="KW-0482">Metalloprotease</keyword>
<evidence type="ECO:0000259" key="12">
    <source>
        <dbReference type="Pfam" id="PF01435"/>
    </source>
</evidence>
<keyword evidence="5 10" id="KW-0378">Hydrolase</keyword>
<evidence type="ECO:0000256" key="11">
    <source>
        <dbReference type="SAM" id="Phobius"/>
    </source>
</evidence>
<evidence type="ECO:0000256" key="1">
    <source>
        <dbReference type="ARBA" id="ARBA00022475"/>
    </source>
</evidence>
<evidence type="ECO:0000313" key="13">
    <source>
        <dbReference type="EMBL" id="GAA1947074.1"/>
    </source>
</evidence>
<evidence type="ECO:0000256" key="5">
    <source>
        <dbReference type="ARBA" id="ARBA00022801"/>
    </source>
</evidence>
<keyword evidence="3 11" id="KW-0812">Transmembrane</keyword>
<accession>A0ABP5BM48</accession>
<evidence type="ECO:0000256" key="4">
    <source>
        <dbReference type="ARBA" id="ARBA00022723"/>
    </source>
</evidence>
<evidence type="ECO:0000256" key="9">
    <source>
        <dbReference type="ARBA" id="ARBA00023136"/>
    </source>
</evidence>
<dbReference type="Pfam" id="PF01435">
    <property type="entry name" value="Peptidase_M48"/>
    <property type="match status" value="1"/>
</dbReference>
<dbReference type="Gene3D" id="3.30.2010.10">
    <property type="entry name" value="Metalloproteases ('zincins'), catalytic domain"/>
    <property type="match status" value="1"/>
</dbReference>
<feature type="transmembrane region" description="Helical" evidence="11">
    <location>
        <begin position="152"/>
        <end position="173"/>
    </location>
</feature>
<keyword evidence="9 11" id="KW-0472">Membrane</keyword>
<comment type="cofactor">
    <cofactor evidence="10">
        <name>Zn(2+)</name>
        <dbReference type="ChEBI" id="CHEBI:29105"/>
    </cofactor>
    <text evidence="10">Binds 1 zinc ion per subunit.</text>
</comment>
<dbReference type="PANTHER" id="PTHR43221:SF3">
    <property type="entry name" value="SLL1280 PROTEIN"/>
    <property type="match status" value="1"/>
</dbReference>
<evidence type="ECO:0000256" key="2">
    <source>
        <dbReference type="ARBA" id="ARBA00022670"/>
    </source>
</evidence>
<dbReference type="EMBL" id="BAAAPB010000001">
    <property type="protein sequence ID" value="GAA1947074.1"/>
    <property type="molecule type" value="Genomic_DNA"/>
</dbReference>
<dbReference type="PANTHER" id="PTHR43221">
    <property type="entry name" value="PROTEASE HTPX"/>
    <property type="match status" value="1"/>
</dbReference>